<sequence>YMQYYRETGIYGERTAYWTERLGFDHIKEILQDANMVTKLNERFQKARGTYKEAWGQALETKSLKAMYEVETVK</sequence>
<evidence type="ECO:0000256" key="3">
    <source>
        <dbReference type="ARBA" id="ARBA00023014"/>
    </source>
</evidence>
<dbReference type="GO" id="GO:0051536">
    <property type="term" value="F:iron-sulfur cluster binding"/>
    <property type="evidence" value="ECO:0007669"/>
    <property type="project" value="UniProtKB-KW"/>
</dbReference>
<accession>A0A9X9A516</accession>
<evidence type="ECO:0000313" key="4">
    <source>
        <dbReference type="EMBL" id="TKI96798.1"/>
    </source>
</evidence>
<comment type="caution">
    <text evidence="4">The sequence shown here is derived from an EMBL/GenBank/DDBJ whole genome shotgun (WGS) entry which is preliminary data.</text>
</comment>
<feature type="non-terminal residue" evidence="4">
    <location>
        <position position="1"/>
    </location>
</feature>
<reference evidence="4 5" key="1">
    <citation type="journal article" date="2019" name="Environ. Microbiol.">
        <title>An active ?-lactamase is a part of an orchestrated cell wall stress resistance network of Bacillus subtilis and related rhizosphere species.</title>
        <authorList>
            <person name="Bucher T."/>
            <person name="Keren-Paz A."/>
            <person name="Hausser J."/>
            <person name="Olender T."/>
            <person name="Cytryn E."/>
            <person name="Kolodkin-Gal I."/>
        </authorList>
    </citation>
    <scope>NUCLEOTIDE SEQUENCE [LARGE SCALE GENOMIC DNA]</scope>
    <source>
        <strain evidence="4 5">I32</strain>
    </source>
</reference>
<dbReference type="InterPro" id="IPR045854">
    <property type="entry name" value="NO2/SO3_Rdtase_4Fe4S_sf"/>
</dbReference>
<evidence type="ECO:0000313" key="5">
    <source>
        <dbReference type="Proteomes" id="UP000308444"/>
    </source>
</evidence>
<evidence type="ECO:0000256" key="2">
    <source>
        <dbReference type="ARBA" id="ARBA00023004"/>
    </source>
</evidence>
<dbReference type="Proteomes" id="UP000308444">
    <property type="component" value="Unassembled WGS sequence"/>
</dbReference>
<keyword evidence="2" id="KW-0408">Iron</keyword>
<keyword evidence="1" id="KW-0479">Metal-binding</keyword>
<dbReference type="AlphaFoldDB" id="A0A9X9A516"/>
<keyword evidence="3" id="KW-0411">Iron-sulfur</keyword>
<protein>
    <submittedName>
        <fullName evidence="4">Uncharacterized protein</fullName>
    </submittedName>
</protein>
<gene>
    <name evidence="4" type="ORF">FC695_25835</name>
</gene>
<dbReference type="SUPFAM" id="SSF56014">
    <property type="entry name" value="Nitrite and sulphite reductase 4Fe-4S domain-like"/>
    <property type="match status" value="1"/>
</dbReference>
<dbReference type="GO" id="GO:0046872">
    <property type="term" value="F:metal ion binding"/>
    <property type="evidence" value="ECO:0007669"/>
    <property type="project" value="UniProtKB-KW"/>
</dbReference>
<dbReference type="EMBL" id="SZOH01002122">
    <property type="protein sequence ID" value="TKI96798.1"/>
    <property type="molecule type" value="Genomic_DNA"/>
</dbReference>
<organism evidence="4 5">
    <name type="scientific">Bacillus cereus</name>
    <dbReference type="NCBI Taxonomy" id="1396"/>
    <lineage>
        <taxon>Bacteria</taxon>
        <taxon>Bacillati</taxon>
        <taxon>Bacillota</taxon>
        <taxon>Bacilli</taxon>
        <taxon>Bacillales</taxon>
        <taxon>Bacillaceae</taxon>
        <taxon>Bacillus</taxon>
        <taxon>Bacillus cereus group</taxon>
    </lineage>
</organism>
<proteinExistence type="predicted"/>
<dbReference type="Gene3D" id="3.30.413.10">
    <property type="entry name" value="Sulfite Reductase Hemoprotein, domain 1"/>
    <property type="match status" value="1"/>
</dbReference>
<name>A0A9X9A516_BACCE</name>
<evidence type="ECO:0000256" key="1">
    <source>
        <dbReference type="ARBA" id="ARBA00022723"/>
    </source>
</evidence>